<dbReference type="RefSeq" id="WP_089409383.1">
    <property type="nucleotide sequence ID" value="NZ_FZOU01000006.1"/>
</dbReference>
<dbReference type="InterPro" id="IPR014004">
    <property type="entry name" value="Transpt-assoc_nodulatn_dom_bac"/>
</dbReference>
<evidence type="ECO:0000256" key="1">
    <source>
        <dbReference type="SAM" id="MobiDB-lite"/>
    </source>
</evidence>
<dbReference type="OrthoDB" id="118563at2"/>
<evidence type="ECO:0000313" key="5">
    <source>
        <dbReference type="Proteomes" id="UP000198356"/>
    </source>
</evidence>
<dbReference type="AlphaFoldDB" id="A0A239L0W7"/>
<feature type="domain" description="BON" evidence="3">
    <location>
        <begin position="34"/>
        <end position="102"/>
    </location>
</feature>
<dbReference type="PROSITE" id="PS50914">
    <property type="entry name" value="BON"/>
    <property type="match status" value="1"/>
</dbReference>
<feature type="chain" id="PRO_5012805668" evidence="2">
    <location>
        <begin position="30"/>
        <end position="368"/>
    </location>
</feature>
<keyword evidence="2" id="KW-0732">Signal</keyword>
<organism evidence="4 5">
    <name type="scientific">Granulicella rosea</name>
    <dbReference type="NCBI Taxonomy" id="474952"/>
    <lineage>
        <taxon>Bacteria</taxon>
        <taxon>Pseudomonadati</taxon>
        <taxon>Acidobacteriota</taxon>
        <taxon>Terriglobia</taxon>
        <taxon>Terriglobales</taxon>
        <taxon>Acidobacteriaceae</taxon>
        <taxon>Granulicella</taxon>
    </lineage>
</organism>
<dbReference type="Proteomes" id="UP000198356">
    <property type="component" value="Unassembled WGS sequence"/>
</dbReference>
<dbReference type="Gene3D" id="3.30.1340.30">
    <property type="match status" value="1"/>
</dbReference>
<gene>
    <name evidence="4" type="ORF">SAMN05421770_10634</name>
</gene>
<dbReference type="Pfam" id="PF04972">
    <property type="entry name" value="BON"/>
    <property type="match status" value="1"/>
</dbReference>
<reference evidence="4 5" key="1">
    <citation type="submission" date="2017-06" db="EMBL/GenBank/DDBJ databases">
        <authorList>
            <person name="Kim H.J."/>
            <person name="Triplett B.A."/>
        </authorList>
    </citation>
    <scope>NUCLEOTIDE SEQUENCE [LARGE SCALE GENOMIC DNA]</scope>
    <source>
        <strain evidence="4 5">DSM 18704</strain>
    </source>
</reference>
<evidence type="ECO:0000256" key="2">
    <source>
        <dbReference type="SAM" id="SignalP"/>
    </source>
</evidence>
<feature type="compositionally biased region" description="Pro residues" evidence="1">
    <location>
        <begin position="158"/>
        <end position="180"/>
    </location>
</feature>
<evidence type="ECO:0000259" key="3">
    <source>
        <dbReference type="PROSITE" id="PS50914"/>
    </source>
</evidence>
<keyword evidence="5" id="KW-1185">Reference proteome</keyword>
<proteinExistence type="predicted"/>
<feature type="region of interest" description="Disordered" evidence="1">
    <location>
        <begin position="140"/>
        <end position="181"/>
    </location>
</feature>
<feature type="signal peptide" evidence="2">
    <location>
        <begin position="1"/>
        <end position="29"/>
    </location>
</feature>
<dbReference type="EMBL" id="FZOU01000006">
    <property type="protein sequence ID" value="SNT24227.1"/>
    <property type="molecule type" value="Genomic_DNA"/>
</dbReference>
<dbReference type="SMART" id="SM00749">
    <property type="entry name" value="BON"/>
    <property type="match status" value="1"/>
</dbReference>
<evidence type="ECO:0000313" key="4">
    <source>
        <dbReference type="EMBL" id="SNT24227.1"/>
    </source>
</evidence>
<accession>A0A239L0W7</accession>
<name>A0A239L0W7_9BACT</name>
<protein>
    <submittedName>
        <fullName evidence="4">BON domain-containing protein</fullName>
    </submittedName>
</protein>
<dbReference type="InterPro" id="IPR007055">
    <property type="entry name" value="BON_dom"/>
</dbReference>
<sequence>MSDFKFPLAPQAVLSAALLLSLPLAGCKAKPAVDDATLSSQLQTRIADDQAVAGQPIQASVVAGVATLSGSVSNDAQRELVVRDATSVNGVKQVVNNLTVQAVPVPAGAPAPSVTETAPPPAPVAVIPVAPKKQIVVEPKPLPHKPAPIERAQNNIPEPLPPPPLPPMPVEKPAPPPPPKPEFRNVTLTAGSVLPIRITQTLDSATTQQGDSFTGAVATDIIVDGVVAIPQGTTVTGHVDAVQEAAHFKGSSLLTVSLTTLNKKGERVPLAVEPYSVKGKGRGESTAIKTGIGAGAGAILGGIFGGGKGAAIGAAAGGGVGAGSSAVTRGQQVQIPSESLVRFNLTSPISLRVPAGAPRANDEGLHQH</sequence>